<keyword evidence="4 12" id="KW-0812">Transmembrane</keyword>
<dbReference type="PANTHER" id="PTHR11537:SF254">
    <property type="entry name" value="POTASSIUM VOLTAGE-GATED CHANNEL PROTEIN SHAB"/>
    <property type="match status" value="1"/>
</dbReference>
<evidence type="ECO:0000256" key="5">
    <source>
        <dbReference type="ARBA" id="ARBA00022826"/>
    </source>
</evidence>
<keyword evidence="10 12" id="KW-0472">Membrane</keyword>
<keyword evidence="3" id="KW-0633">Potassium transport</keyword>
<dbReference type="SUPFAM" id="SSF81324">
    <property type="entry name" value="Voltage-gated potassium channels"/>
    <property type="match status" value="1"/>
</dbReference>
<accession>A0ABW2A827</accession>
<dbReference type="Gene3D" id="1.10.287.70">
    <property type="match status" value="1"/>
</dbReference>
<dbReference type="InterPro" id="IPR005821">
    <property type="entry name" value="Ion_trans_dom"/>
</dbReference>
<keyword evidence="8 12" id="KW-1133">Transmembrane helix</keyword>
<proteinExistence type="predicted"/>
<evidence type="ECO:0000256" key="3">
    <source>
        <dbReference type="ARBA" id="ARBA00022538"/>
    </source>
</evidence>
<keyword evidence="15" id="KW-1185">Reference proteome</keyword>
<evidence type="ECO:0000259" key="13">
    <source>
        <dbReference type="Pfam" id="PF00520"/>
    </source>
</evidence>
<evidence type="ECO:0000313" key="15">
    <source>
        <dbReference type="Proteomes" id="UP001596422"/>
    </source>
</evidence>
<evidence type="ECO:0000256" key="4">
    <source>
        <dbReference type="ARBA" id="ARBA00022692"/>
    </source>
</evidence>
<keyword evidence="7" id="KW-0630">Potassium</keyword>
<comment type="caution">
    <text evidence="14">The sequence shown here is derived from an EMBL/GenBank/DDBJ whole genome shotgun (WGS) entry which is preliminary data.</text>
</comment>
<evidence type="ECO:0000256" key="2">
    <source>
        <dbReference type="ARBA" id="ARBA00022448"/>
    </source>
</evidence>
<evidence type="ECO:0000256" key="9">
    <source>
        <dbReference type="ARBA" id="ARBA00023065"/>
    </source>
</evidence>
<evidence type="ECO:0000256" key="10">
    <source>
        <dbReference type="ARBA" id="ARBA00023136"/>
    </source>
</evidence>
<keyword evidence="11" id="KW-0407">Ion channel</keyword>
<reference evidence="15" key="1">
    <citation type="journal article" date="2019" name="Int. J. Syst. Evol. Microbiol.">
        <title>The Global Catalogue of Microorganisms (GCM) 10K type strain sequencing project: providing services to taxonomists for standard genome sequencing and annotation.</title>
        <authorList>
            <consortium name="The Broad Institute Genomics Platform"/>
            <consortium name="The Broad Institute Genome Sequencing Center for Infectious Disease"/>
            <person name="Wu L."/>
            <person name="Ma J."/>
        </authorList>
    </citation>
    <scope>NUCLEOTIDE SEQUENCE [LARGE SCALE GENOMIC DNA]</scope>
    <source>
        <strain evidence="15">NBRC 111756</strain>
    </source>
</reference>
<feature type="transmembrane region" description="Helical" evidence="12">
    <location>
        <begin position="71"/>
        <end position="90"/>
    </location>
</feature>
<evidence type="ECO:0000256" key="6">
    <source>
        <dbReference type="ARBA" id="ARBA00022882"/>
    </source>
</evidence>
<keyword evidence="9" id="KW-0406">Ion transport</keyword>
<dbReference type="InterPro" id="IPR027359">
    <property type="entry name" value="Volt_channel_dom_sf"/>
</dbReference>
<dbReference type="Proteomes" id="UP001596422">
    <property type="component" value="Unassembled WGS sequence"/>
</dbReference>
<feature type="transmembrane region" description="Helical" evidence="12">
    <location>
        <begin position="133"/>
        <end position="154"/>
    </location>
</feature>
<dbReference type="PRINTS" id="PR00169">
    <property type="entry name" value="KCHANNEL"/>
</dbReference>
<dbReference type="InterPro" id="IPR028325">
    <property type="entry name" value="VG_K_chnl"/>
</dbReference>
<evidence type="ECO:0000256" key="1">
    <source>
        <dbReference type="ARBA" id="ARBA00004141"/>
    </source>
</evidence>
<feature type="transmembrane region" description="Helical" evidence="12">
    <location>
        <begin position="194"/>
        <end position="215"/>
    </location>
</feature>
<organism evidence="14 15">
    <name type="scientific">Marinobacterium aestuariivivens</name>
    <dbReference type="NCBI Taxonomy" id="1698799"/>
    <lineage>
        <taxon>Bacteria</taxon>
        <taxon>Pseudomonadati</taxon>
        <taxon>Pseudomonadota</taxon>
        <taxon>Gammaproteobacteria</taxon>
        <taxon>Oceanospirillales</taxon>
        <taxon>Oceanospirillaceae</taxon>
        <taxon>Marinobacterium</taxon>
    </lineage>
</organism>
<evidence type="ECO:0000313" key="14">
    <source>
        <dbReference type="EMBL" id="MFC6673696.1"/>
    </source>
</evidence>
<keyword evidence="6" id="KW-0851">Voltage-gated channel</keyword>
<dbReference type="Gene3D" id="1.20.120.350">
    <property type="entry name" value="Voltage-gated potassium channels. Chain C"/>
    <property type="match status" value="1"/>
</dbReference>
<dbReference type="EMBL" id="JBHSWE010000001">
    <property type="protein sequence ID" value="MFC6673696.1"/>
    <property type="molecule type" value="Genomic_DNA"/>
</dbReference>
<dbReference type="RefSeq" id="WP_379912294.1">
    <property type="nucleotide sequence ID" value="NZ_JBHSWE010000001.1"/>
</dbReference>
<gene>
    <name evidence="14" type="ORF">ACFQDL_29120</name>
</gene>
<feature type="domain" description="Ion transport" evidence="13">
    <location>
        <begin position="16"/>
        <end position="225"/>
    </location>
</feature>
<keyword evidence="5" id="KW-0631">Potassium channel</keyword>
<dbReference type="Pfam" id="PF00520">
    <property type="entry name" value="Ion_trans"/>
    <property type="match status" value="1"/>
</dbReference>
<evidence type="ECO:0000256" key="7">
    <source>
        <dbReference type="ARBA" id="ARBA00022958"/>
    </source>
</evidence>
<evidence type="ECO:0000256" key="11">
    <source>
        <dbReference type="ARBA" id="ARBA00023303"/>
    </source>
</evidence>
<sequence>MKPENLLDRPLIVGVTLFLILYSVVCFSIDTLPDLRPAVRRFLDISETVVVGLFTLEYLYRIYSTENRLRFVFSFYGLVDLLAILPFYLATSVDLRTLRLLRLLRLGRVLKLLRYRLAFDRFAKAIAMAKEELLVFTLGSLVVLFLAAVGIYYFEHAAQPDKFRSIFDSLWWVVVTLTTVGYGDIYPITLGGRLFTFCVLMIGLGLVAVPTGIIASSLSAIRAKQEEIASSLSSDD</sequence>
<protein>
    <submittedName>
        <fullName evidence="14">Ion transporter</fullName>
    </submittedName>
</protein>
<name>A0ABW2A827_9GAMM</name>
<feature type="transmembrane region" description="Helical" evidence="12">
    <location>
        <begin position="12"/>
        <end position="32"/>
    </location>
</feature>
<evidence type="ECO:0000256" key="8">
    <source>
        <dbReference type="ARBA" id="ARBA00022989"/>
    </source>
</evidence>
<dbReference type="PANTHER" id="PTHR11537">
    <property type="entry name" value="VOLTAGE-GATED POTASSIUM CHANNEL"/>
    <property type="match status" value="1"/>
</dbReference>
<keyword evidence="2" id="KW-0813">Transport</keyword>
<feature type="transmembrane region" description="Helical" evidence="12">
    <location>
        <begin position="166"/>
        <end position="188"/>
    </location>
</feature>
<comment type="subcellular location">
    <subcellularLocation>
        <location evidence="1">Membrane</location>
        <topology evidence="1">Multi-pass membrane protein</topology>
    </subcellularLocation>
</comment>
<evidence type="ECO:0000256" key="12">
    <source>
        <dbReference type="SAM" id="Phobius"/>
    </source>
</evidence>